<gene>
    <name evidence="1" type="ORF">METZ01_LOCUS214943</name>
</gene>
<dbReference type="EMBL" id="UINC01049838">
    <property type="protein sequence ID" value="SVB62089.1"/>
    <property type="molecule type" value="Genomic_DNA"/>
</dbReference>
<sequence>MFANHRARQLQTVANMALTRVLPLILI</sequence>
<protein>
    <submittedName>
        <fullName evidence="1">Uncharacterized protein</fullName>
    </submittedName>
</protein>
<organism evidence="1">
    <name type="scientific">marine metagenome</name>
    <dbReference type="NCBI Taxonomy" id="408172"/>
    <lineage>
        <taxon>unclassified sequences</taxon>
        <taxon>metagenomes</taxon>
        <taxon>ecological metagenomes</taxon>
    </lineage>
</organism>
<proteinExistence type="predicted"/>
<accession>A0A382FHF4</accession>
<reference evidence="1" key="1">
    <citation type="submission" date="2018-05" db="EMBL/GenBank/DDBJ databases">
        <authorList>
            <person name="Lanie J.A."/>
            <person name="Ng W.-L."/>
            <person name="Kazmierczak K.M."/>
            <person name="Andrzejewski T.M."/>
            <person name="Davidsen T.M."/>
            <person name="Wayne K.J."/>
            <person name="Tettelin H."/>
            <person name="Glass J.I."/>
            <person name="Rusch D."/>
            <person name="Podicherti R."/>
            <person name="Tsui H.-C.T."/>
            <person name="Winkler M.E."/>
        </authorList>
    </citation>
    <scope>NUCLEOTIDE SEQUENCE</scope>
</reference>
<dbReference type="AlphaFoldDB" id="A0A382FHF4"/>
<evidence type="ECO:0000313" key="1">
    <source>
        <dbReference type="EMBL" id="SVB62089.1"/>
    </source>
</evidence>
<name>A0A382FHF4_9ZZZZ</name>